<dbReference type="Proteomes" id="UP000607645">
    <property type="component" value="Unassembled WGS sequence"/>
</dbReference>
<name>A0A8J6JAJ2_9FIRM</name>
<dbReference type="Pfam" id="PF24963">
    <property type="entry name" value="DUF7768"/>
    <property type="match status" value="1"/>
</dbReference>
<reference evidence="3" key="1">
    <citation type="submission" date="2020-08" db="EMBL/GenBank/DDBJ databases">
        <title>Genome public.</title>
        <authorList>
            <person name="Liu C."/>
            <person name="Sun Q."/>
        </authorList>
    </citation>
    <scope>NUCLEOTIDE SEQUENCE</scope>
    <source>
        <strain evidence="3">NSJ-52</strain>
    </source>
</reference>
<dbReference type="Gene3D" id="3.40.50.10400">
    <property type="entry name" value="Hypothetical protein PA1492"/>
    <property type="match status" value="1"/>
</dbReference>
<feature type="compositionally biased region" description="Basic residues" evidence="1">
    <location>
        <begin position="246"/>
        <end position="257"/>
    </location>
</feature>
<dbReference type="EMBL" id="JACOPQ010000004">
    <property type="protein sequence ID" value="MBC5736648.1"/>
    <property type="molecule type" value="Genomic_DNA"/>
</dbReference>
<evidence type="ECO:0000313" key="3">
    <source>
        <dbReference type="EMBL" id="MBC5736648.1"/>
    </source>
</evidence>
<dbReference type="AlphaFoldDB" id="A0A8J6JAJ2"/>
<accession>A0A8J6JAJ2</accession>
<evidence type="ECO:0000259" key="2">
    <source>
        <dbReference type="Pfam" id="PF24963"/>
    </source>
</evidence>
<dbReference type="RefSeq" id="WP_155151664.1">
    <property type="nucleotide sequence ID" value="NZ_JACOPQ010000004.1"/>
</dbReference>
<proteinExistence type="predicted"/>
<evidence type="ECO:0000313" key="4">
    <source>
        <dbReference type="Proteomes" id="UP000607645"/>
    </source>
</evidence>
<evidence type="ECO:0000256" key="1">
    <source>
        <dbReference type="SAM" id="MobiDB-lite"/>
    </source>
</evidence>
<comment type="caution">
    <text evidence="3">The sequence shown here is derived from an EMBL/GenBank/DDBJ whole genome shotgun (WGS) entry which is preliminary data.</text>
</comment>
<feature type="region of interest" description="Disordered" evidence="1">
    <location>
        <begin position="238"/>
        <end position="257"/>
    </location>
</feature>
<sequence>MTFYEQELRKLFADGMVIGSPKFTGRACLGTLGKDLRVRVQFVTSGYADHYDAISVTVLNRTDGVVDKLRLRLKDILGIKQVPGNPNFRNGVSPHIWEDGGKAEWYAFRPTAADYSAMRQAVSEYLDVFRDRVTERRQDGPKLVYICAPLRGEVEKNIAFAREKAREVFAEGNVPVCPHLLFPPIADTGNPAQDQAAREMGLRLVEFCQQVNVYGPVWTEGMWAEINHAERLGIPVLTDQKELGKPPHRRTKQGKER</sequence>
<feature type="domain" description="DUF7768" evidence="2">
    <location>
        <begin position="142"/>
        <end position="237"/>
    </location>
</feature>
<protein>
    <recommendedName>
        <fullName evidence="2">DUF7768 domain-containing protein</fullName>
    </recommendedName>
</protein>
<gene>
    <name evidence="3" type="ORF">H8S62_06445</name>
</gene>
<organism evidence="3 4">
    <name type="scientific">Lawsonibacter faecis</name>
    <dbReference type="NCBI Taxonomy" id="2763052"/>
    <lineage>
        <taxon>Bacteria</taxon>
        <taxon>Bacillati</taxon>
        <taxon>Bacillota</taxon>
        <taxon>Clostridia</taxon>
        <taxon>Eubacteriales</taxon>
        <taxon>Oscillospiraceae</taxon>
        <taxon>Lawsonibacter</taxon>
    </lineage>
</organism>
<dbReference type="InterPro" id="IPR056670">
    <property type="entry name" value="DUF7768"/>
</dbReference>
<keyword evidence="4" id="KW-1185">Reference proteome</keyword>